<dbReference type="PROSITE" id="PS51404">
    <property type="entry name" value="DYP_PEROXIDASE"/>
    <property type="match status" value="1"/>
</dbReference>
<dbReference type="Proteomes" id="UP000468717">
    <property type="component" value="Unassembled WGS sequence"/>
</dbReference>
<dbReference type="RefSeq" id="WP_152281103.1">
    <property type="nucleotide sequence ID" value="NZ_WFLI01000002.1"/>
</dbReference>
<evidence type="ECO:0000256" key="5">
    <source>
        <dbReference type="ARBA" id="ARBA00023004"/>
    </source>
</evidence>
<evidence type="ECO:0000256" key="6">
    <source>
        <dbReference type="SAM" id="MobiDB-lite"/>
    </source>
</evidence>
<sequence length="477" mass="51099">MADSSIDYDDVQGTILRGYRVNLARHFILSITDAAQARRTIAALLDGSDGLPSITTARHIHPKPPCFLNLSFTAPGLAALGVAAADLATFDQAFQRGAADPASVAAVGDVDGSAPEHWLGNLGPATQRGQVHALLSLWVSESTEVLQQTSATLRRAFAGGWRELYAHDGVALPGNRVHFGYRDNIAQPDVDGAPPRKHEPAYDPDPLNTVKTGEFLLGYPNENGGIYQVQPPQLSTNGSYAAFRILEQDVPLFDTILSQAAASSGLSTEMVAAKMCGRWRNGNPLVLSPDEAGPVLPDASLNHFHYVDSQPALDDTLGLKCPVGSHIRRNNPRDEGVVGTSARNHRIVRRAMPYGSEYDPAAPVAEQRGLIGYFINANLRNQFEFLMKQWNNDDAFVKSAVGPDGPEAGNATFNISGQDVFLGINNPAVSSFTLPGVGAKGSGNKTLQHFSRSVITRGGVYCFFPSITGLRYLANLG</sequence>
<evidence type="ECO:0000313" key="8">
    <source>
        <dbReference type="EMBL" id="KAB8066465.1"/>
    </source>
</evidence>
<dbReference type="PANTHER" id="PTHR30521">
    <property type="entry name" value="DEFERROCHELATASE/PEROXIDASE"/>
    <property type="match status" value="1"/>
</dbReference>
<keyword evidence="9" id="KW-1185">Reference proteome</keyword>
<evidence type="ECO:0000256" key="4">
    <source>
        <dbReference type="ARBA" id="ARBA00023002"/>
    </source>
</evidence>
<dbReference type="GO" id="GO:0004601">
    <property type="term" value="F:peroxidase activity"/>
    <property type="evidence" value="ECO:0007669"/>
    <property type="project" value="UniProtKB-KW"/>
</dbReference>
<accession>A0A6I1I6C7</accession>
<evidence type="ECO:0000256" key="1">
    <source>
        <dbReference type="ARBA" id="ARBA00001970"/>
    </source>
</evidence>
<evidence type="ECO:0000256" key="2">
    <source>
        <dbReference type="ARBA" id="ARBA00022559"/>
    </source>
</evidence>
<dbReference type="PANTHER" id="PTHR30521:SF5">
    <property type="entry name" value="BLR4509 PROTEIN"/>
    <property type="match status" value="1"/>
</dbReference>
<dbReference type="Pfam" id="PF21105">
    <property type="entry name" value="DyP_N"/>
    <property type="match status" value="1"/>
</dbReference>
<comment type="caution">
    <text evidence="8">The sequence shown here is derived from an EMBL/GenBank/DDBJ whole genome shotgun (WGS) entry which is preliminary data.</text>
</comment>
<dbReference type="InterPro" id="IPR049509">
    <property type="entry name" value="DyP_N"/>
</dbReference>
<dbReference type="InterPro" id="IPR011008">
    <property type="entry name" value="Dimeric_a/b-barrel"/>
</dbReference>
<dbReference type="GO" id="GO:0005829">
    <property type="term" value="C:cytosol"/>
    <property type="evidence" value="ECO:0007669"/>
    <property type="project" value="TreeGrafter"/>
</dbReference>
<comment type="cofactor">
    <cofactor evidence="1">
        <name>heme b</name>
        <dbReference type="ChEBI" id="CHEBI:60344"/>
    </cofactor>
</comment>
<organism evidence="8 9">
    <name type="scientific">Janthinobacterium violaceinigrum</name>
    <dbReference type="NCBI Taxonomy" id="2654252"/>
    <lineage>
        <taxon>Bacteria</taxon>
        <taxon>Pseudomonadati</taxon>
        <taxon>Pseudomonadota</taxon>
        <taxon>Betaproteobacteria</taxon>
        <taxon>Burkholderiales</taxon>
        <taxon>Oxalobacteraceae</taxon>
        <taxon>Janthinobacterium</taxon>
    </lineage>
</organism>
<evidence type="ECO:0000256" key="3">
    <source>
        <dbReference type="ARBA" id="ARBA00022723"/>
    </source>
</evidence>
<keyword evidence="3" id="KW-0479">Metal-binding</keyword>
<keyword evidence="5" id="KW-0408">Iron</keyword>
<evidence type="ECO:0000259" key="7">
    <source>
        <dbReference type="Pfam" id="PF21105"/>
    </source>
</evidence>
<evidence type="ECO:0000313" key="9">
    <source>
        <dbReference type="Proteomes" id="UP000468717"/>
    </source>
</evidence>
<gene>
    <name evidence="8" type="ORF">GCN75_01825</name>
</gene>
<protein>
    <recommendedName>
        <fullName evidence="7">DyP dimeric alpha+beta barrel domain-containing protein</fullName>
    </recommendedName>
</protein>
<feature type="domain" description="DyP dimeric alpha+beta barrel" evidence="7">
    <location>
        <begin position="10"/>
        <end position="169"/>
    </location>
</feature>
<dbReference type="SUPFAM" id="SSF54909">
    <property type="entry name" value="Dimeric alpha+beta barrel"/>
    <property type="match status" value="1"/>
</dbReference>
<proteinExistence type="predicted"/>
<dbReference type="InterPro" id="IPR006314">
    <property type="entry name" value="Dyp_peroxidase"/>
</dbReference>
<dbReference type="AlphaFoldDB" id="A0A6I1I6C7"/>
<keyword evidence="2" id="KW-0575">Peroxidase</keyword>
<dbReference type="EMBL" id="WFLI01000002">
    <property type="protein sequence ID" value="KAB8066465.1"/>
    <property type="molecule type" value="Genomic_DNA"/>
</dbReference>
<feature type="region of interest" description="Disordered" evidence="6">
    <location>
        <begin position="187"/>
        <end position="207"/>
    </location>
</feature>
<dbReference type="GO" id="GO:0046872">
    <property type="term" value="F:metal ion binding"/>
    <property type="evidence" value="ECO:0007669"/>
    <property type="project" value="UniProtKB-KW"/>
</dbReference>
<keyword evidence="4" id="KW-0560">Oxidoreductase</keyword>
<reference evidence="8 9" key="1">
    <citation type="submission" date="2019-10" db="EMBL/GenBank/DDBJ databases">
        <title>Three novel species isolated from a subtropical stream in China.</title>
        <authorList>
            <person name="Lu H."/>
        </authorList>
    </citation>
    <scope>NUCLEOTIDE SEQUENCE [LARGE SCALE GENOMIC DNA]</scope>
    <source>
        <strain evidence="8 9">FT13W</strain>
    </source>
</reference>
<dbReference type="GO" id="GO:0020037">
    <property type="term" value="F:heme binding"/>
    <property type="evidence" value="ECO:0007669"/>
    <property type="project" value="InterPro"/>
</dbReference>
<name>A0A6I1I6C7_9BURK</name>